<evidence type="ECO:0000256" key="3">
    <source>
        <dbReference type="ARBA" id="ARBA00022982"/>
    </source>
</evidence>
<keyword evidence="2" id="KW-0479">Metal-binding</keyword>
<keyword evidence="3" id="KW-0249">Electron transport</keyword>
<keyword evidence="1" id="KW-0813">Transport</keyword>
<dbReference type="Proteomes" id="UP000248410">
    <property type="component" value="Chromosome"/>
</dbReference>
<protein>
    <submittedName>
        <fullName evidence="7">4Fe-4S ferredoxin</fullName>
    </submittedName>
</protein>
<feature type="domain" description="4Fe-4S ferredoxin-type" evidence="6">
    <location>
        <begin position="51"/>
        <end position="80"/>
    </location>
</feature>
<dbReference type="PROSITE" id="PS51379">
    <property type="entry name" value="4FE4S_FER_2"/>
    <property type="match status" value="2"/>
</dbReference>
<dbReference type="InterPro" id="IPR012206">
    <property type="entry name" value="Fd_FixX"/>
</dbReference>
<keyword evidence="5" id="KW-0411">Iron-sulfur</keyword>
<dbReference type="EMBL" id="CP029288">
    <property type="protein sequence ID" value="AWR97992.1"/>
    <property type="molecule type" value="Genomic_DNA"/>
</dbReference>
<dbReference type="GO" id="GO:0005506">
    <property type="term" value="F:iron ion binding"/>
    <property type="evidence" value="ECO:0007669"/>
    <property type="project" value="InterPro"/>
</dbReference>
<dbReference type="GeneID" id="36838483"/>
<dbReference type="RefSeq" id="WP_110380882.1">
    <property type="nucleotide sequence ID" value="NZ_CP029288.2"/>
</dbReference>
<evidence type="ECO:0000256" key="4">
    <source>
        <dbReference type="ARBA" id="ARBA00023004"/>
    </source>
</evidence>
<gene>
    <name evidence="7" type="ORF">DFR86_10900</name>
</gene>
<dbReference type="PIRSF" id="PIRSF036548">
    <property type="entry name" value="Fdx_FixX"/>
    <property type="match status" value="1"/>
</dbReference>
<evidence type="ECO:0000313" key="8">
    <source>
        <dbReference type="Proteomes" id="UP000248410"/>
    </source>
</evidence>
<dbReference type="SUPFAM" id="SSF54862">
    <property type="entry name" value="4Fe-4S ferredoxins"/>
    <property type="match status" value="1"/>
</dbReference>
<keyword evidence="8" id="KW-1185">Reference proteome</keyword>
<evidence type="ECO:0000256" key="1">
    <source>
        <dbReference type="ARBA" id="ARBA00022448"/>
    </source>
</evidence>
<evidence type="ECO:0000256" key="5">
    <source>
        <dbReference type="ARBA" id="ARBA00023014"/>
    </source>
</evidence>
<dbReference type="Gene3D" id="3.30.70.20">
    <property type="match status" value="1"/>
</dbReference>
<evidence type="ECO:0000313" key="7">
    <source>
        <dbReference type="EMBL" id="AWR97992.1"/>
    </source>
</evidence>
<sequence>MIDLLKRLGLNTYNVDKKSHIEVNTDICLTCKDKPCTVSCPAGTYEATKDGRIVVHYERCLECGGALVICPYHAIKFHFPENGISYRYG</sequence>
<dbReference type="PANTHER" id="PTHR43082">
    <property type="entry name" value="FERREDOXIN-LIKE"/>
    <property type="match status" value="1"/>
</dbReference>
<feature type="domain" description="4Fe-4S ferredoxin-type" evidence="6">
    <location>
        <begin position="19"/>
        <end position="50"/>
    </location>
</feature>
<dbReference type="GO" id="GO:0051536">
    <property type="term" value="F:iron-sulfur cluster binding"/>
    <property type="evidence" value="ECO:0007669"/>
    <property type="project" value="UniProtKB-KW"/>
</dbReference>
<proteinExistence type="predicted"/>
<dbReference type="InterPro" id="IPR017896">
    <property type="entry name" value="4Fe4S_Fe-S-bd"/>
</dbReference>
<accession>A0A2U9IPQ5</accession>
<dbReference type="AlphaFoldDB" id="A0A2U9IPQ5"/>
<organism evidence="7 8">
    <name type="scientific">Acidianus sulfidivorans JP7</name>
    <dbReference type="NCBI Taxonomy" id="619593"/>
    <lineage>
        <taxon>Archaea</taxon>
        <taxon>Thermoproteota</taxon>
        <taxon>Thermoprotei</taxon>
        <taxon>Sulfolobales</taxon>
        <taxon>Sulfolobaceae</taxon>
        <taxon>Acidianus</taxon>
    </lineage>
</organism>
<name>A0A2U9IPQ5_9CREN</name>
<keyword evidence="4" id="KW-0408">Iron</keyword>
<dbReference type="OrthoDB" id="7950at2157"/>
<dbReference type="Pfam" id="PF13237">
    <property type="entry name" value="Fer4_10"/>
    <property type="match status" value="1"/>
</dbReference>
<dbReference type="KEGG" id="asul:DFR86_10900"/>
<evidence type="ECO:0000256" key="2">
    <source>
        <dbReference type="ARBA" id="ARBA00022723"/>
    </source>
</evidence>
<reference evidence="7 8" key="1">
    <citation type="submission" date="2018-05" db="EMBL/GenBank/DDBJ databases">
        <title>Complete Genome Sequences of Extremely Thermoacidophilic, Metal-Mobilizing Type-Strain Members of the Archaeal Family Sulfolobaceae: Acidianus brierleyi DSM-1651T, Acidianus sulfidivorans DSM-18786T, Metallosphaera hakonensis DSM-7519T, and Metallosphaera prunae DSM-10039T.</title>
        <authorList>
            <person name="Counts J.A."/>
            <person name="Kelly R.M."/>
        </authorList>
    </citation>
    <scope>NUCLEOTIDE SEQUENCE [LARGE SCALE GENOMIC DNA]</scope>
    <source>
        <strain evidence="7 8">JP7</strain>
    </source>
</reference>
<dbReference type="PANTHER" id="PTHR43082:SF3">
    <property type="entry name" value="FERREDOXIN-LIKE PROTEIN YDIT"/>
    <property type="match status" value="1"/>
</dbReference>
<evidence type="ECO:0000259" key="6">
    <source>
        <dbReference type="PROSITE" id="PS51379"/>
    </source>
</evidence>